<feature type="domain" description="Polymerase/histidinol phosphatase N-terminal" evidence="7">
    <location>
        <begin position="5"/>
        <end position="76"/>
    </location>
</feature>
<accession>A0A8S5SKC8</accession>
<evidence type="ECO:0000259" key="7">
    <source>
        <dbReference type="SMART" id="SM00481"/>
    </source>
</evidence>
<dbReference type="SMART" id="SM00481">
    <property type="entry name" value="POLIIIAc"/>
    <property type="match status" value="1"/>
</dbReference>
<dbReference type="Pfam" id="PF07733">
    <property type="entry name" value="DNA_pol3_alpha"/>
    <property type="match status" value="1"/>
</dbReference>
<keyword evidence="2" id="KW-0808">Transferase</keyword>
<evidence type="ECO:0000256" key="3">
    <source>
        <dbReference type="ARBA" id="ARBA00022695"/>
    </source>
</evidence>
<evidence type="ECO:0000256" key="5">
    <source>
        <dbReference type="ARBA" id="ARBA00022932"/>
    </source>
</evidence>
<dbReference type="Gene3D" id="3.20.20.140">
    <property type="entry name" value="Metal-dependent hydrolases"/>
    <property type="match status" value="1"/>
</dbReference>
<dbReference type="GO" id="GO:0003887">
    <property type="term" value="F:DNA-directed DNA polymerase activity"/>
    <property type="evidence" value="ECO:0007669"/>
    <property type="project" value="UniProtKB-KW"/>
</dbReference>
<dbReference type="EMBL" id="BK032616">
    <property type="protein sequence ID" value="DAF51422.1"/>
    <property type="molecule type" value="Genomic_DNA"/>
</dbReference>
<evidence type="ECO:0000256" key="4">
    <source>
        <dbReference type="ARBA" id="ARBA00022705"/>
    </source>
</evidence>
<dbReference type="SUPFAM" id="SSF89550">
    <property type="entry name" value="PHP domain-like"/>
    <property type="match status" value="1"/>
</dbReference>
<keyword evidence="5" id="KW-0239">DNA-directed DNA polymerase</keyword>
<evidence type="ECO:0000256" key="6">
    <source>
        <dbReference type="ARBA" id="ARBA00049244"/>
    </source>
</evidence>
<dbReference type="PANTHER" id="PTHR32294">
    <property type="entry name" value="DNA POLYMERASE III SUBUNIT ALPHA"/>
    <property type="match status" value="1"/>
</dbReference>
<reference evidence="8" key="1">
    <citation type="journal article" date="2021" name="Proc. Natl. Acad. Sci. U.S.A.">
        <title>A Catalog of Tens of Thousands of Viruses from Human Metagenomes Reveals Hidden Associations with Chronic Diseases.</title>
        <authorList>
            <person name="Tisza M.J."/>
            <person name="Buck C.B."/>
        </authorList>
    </citation>
    <scope>NUCLEOTIDE SEQUENCE</scope>
    <source>
        <strain evidence="8">CtrCN24</strain>
    </source>
</reference>
<dbReference type="InterPro" id="IPR041931">
    <property type="entry name" value="DNA_pol3_alpha_thumb_dom"/>
</dbReference>
<keyword evidence="3" id="KW-0548">Nucleotidyltransferase</keyword>
<protein>
    <recommendedName>
        <fullName evidence="1">DNA-directed DNA polymerase</fullName>
        <ecNumber evidence="1">2.7.7.7</ecNumber>
    </recommendedName>
</protein>
<evidence type="ECO:0000256" key="2">
    <source>
        <dbReference type="ARBA" id="ARBA00022679"/>
    </source>
</evidence>
<sequence length="1050" mass="120176">MSNYTILHCHTMLSNGVTNIDSVTSYDEYVKQAKKWGMKALAFSEHGSVFQWVKKKLCMEESGIKFIAAEEFYLTSTLNEKIRDNYHCLLIAKNYAGALELNKLSSKSFNRDDNSFYYVPRITIDDVKNTSDNIIVSTACLGGVLNKAPDTIRRDFFDWLRQHPDRCFLEIQPHLDPEQVKYNQLLYKLSQQTGLRLLMCTDTHALNAEHVEGRSILQKAKNIHFDGEDKFHLEMLSYNELVDLCKQQNALPMDVYLNSIEMTNIVADMIEPFELDYSYKYPHLWGDDSEWVLRDKIAGGIKWRGVDKLPNYQEYLDRIEYEMKAYIHNGAIDFMLLMEDIITWCKTQGIFVGYGRGSCNGSVIAYLLGITEMDSIKHGLNFDRFMNTERVSLSDIDTDFPPSRINEVKQYIFNKHGLHCSDIVTFNTIAMKGAVRNVGRALGMPLDEVDAICNVAEQDEDGCRSKYPELFKYVDIVNGCVVSVGNHPCGLVCSPVSIDDRMGLFTTSTDDVPISQINMKEVDLQNYVKLDLLKLDTIELINETCKLAGIERLTPDNIDINDGAVWNSIRDDTTCIFQWEGATGDRYIKQLLSDSNIQKFKAFNPDIDYMTLLSVGNGAIRPAGASYRDDLANGVIRKSGNAAIDEFMKPTFGYLVFQCQIIQFLHEYCGYTMGEADVVRRHFAKKIGTDKDIPQIKAGFAKTMSERYNMSQEESDAVIADFIQVIIDASNYLFSLNHSQPYSYEGYVSGWLRYHYPLQFLTVALNINQSNGEKTDALTAYAHKVGITINPPKFRHSRSDYLCDVNSNCIYKGLGSIKYMSSDVAENLYLLRDKQFKNFIDFLFCMQYLPTKPDSRQLDILIKIGYFSEFGKARALLEGVRVFNLFYKSKTIKLDKWIEMCYNVDVLRQHAEKMTDKTASGIDNYALILAILKQESMPKTTIVDMLRWQAEFLGYVDGRDSKRDINDWLVLDSKTTNYGTAWLRLYSLPHGVERQYKCNKKWWATHQCKSGDVIKAVLDDAPKWTKNSNGKFVKTGETEVQVKCFKVLEE</sequence>
<organism evidence="8">
    <name type="scientific">Siphoviridae sp. ctrCN24</name>
    <dbReference type="NCBI Taxonomy" id="2827953"/>
    <lineage>
        <taxon>Viruses</taxon>
        <taxon>Duplodnaviria</taxon>
        <taxon>Heunggongvirae</taxon>
        <taxon>Uroviricota</taxon>
        <taxon>Caudoviricetes</taxon>
    </lineage>
</organism>
<evidence type="ECO:0000313" key="8">
    <source>
        <dbReference type="EMBL" id="DAF51422.1"/>
    </source>
</evidence>
<dbReference type="InterPro" id="IPR003141">
    <property type="entry name" value="Pol/His_phosphatase_N"/>
</dbReference>
<dbReference type="InterPro" id="IPR029460">
    <property type="entry name" value="DNAPol_HHH"/>
</dbReference>
<dbReference type="InterPro" id="IPR004013">
    <property type="entry name" value="PHP_dom"/>
</dbReference>
<proteinExistence type="predicted"/>
<dbReference type="InterPro" id="IPR016195">
    <property type="entry name" value="Pol/histidinol_Pase-like"/>
</dbReference>
<dbReference type="InterPro" id="IPR040982">
    <property type="entry name" value="DNA_pol3_finger"/>
</dbReference>
<dbReference type="Pfam" id="PF17657">
    <property type="entry name" value="DNA_pol3_finger"/>
    <property type="match status" value="1"/>
</dbReference>
<dbReference type="Gene3D" id="1.10.10.1600">
    <property type="entry name" value="Bacterial DNA polymerase III alpha subunit, thumb domain"/>
    <property type="match status" value="1"/>
</dbReference>
<keyword evidence="4" id="KW-0235">DNA replication</keyword>
<dbReference type="Pfam" id="PF14579">
    <property type="entry name" value="HHH_6"/>
    <property type="match status" value="1"/>
</dbReference>
<dbReference type="Pfam" id="PF02811">
    <property type="entry name" value="PHP"/>
    <property type="match status" value="1"/>
</dbReference>
<dbReference type="GO" id="GO:0006260">
    <property type="term" value="P:DNA replication"/>
    <property type="evidence" value="ECO:0007669"/>
    <property type="project" value="UniProtKB-KW"/>
</dbReference>
<dbReference type="InterPro" id="IPR004805">
    <property type="entry name" value="DnaE2/DnaE/PolC"/>
</dbReference>
<dbReference type="InterPro" id="IPR011708">
    <property type="entry name" value="DNA_pol3_alpha_NTPase_dom"/>
</dbReference>
<dbReference type="GO" id="GO:0008408">
    <property type="term" value="F:3'-5' exonuclease activity"/>
    <property type="evidence" value="ECO:0007669"/>
    <property type="project" value="InterPro"/>
</dbReference>
<evidence type="ECO:0000256" key="1">
    <source>
        <dbReference type="ARBA" id="ARBA00012417"/>
    </source>
</evidence>
<dbReference type="EC" id="2.7.7.7" evidence="1"/>
<name>A0A8S5SKC8_9CAUD</name>
<comment type="catalytic activity">
    <reaction evidence="6">
        <text>DNA(n) + a 2'-deoxyribonucleoside 5'-triphosphate = DNA(n+1) + diphosphate</text>
        <dbReference type="Rhea" id="RHEA:22508"/>
        <dbReference type="Rhea" id="RHEA-COMP:17339"/>
        <dbReference type="Rhea" id="RHEA-COMP:17340"/>
        <dbReference type="ChEBI" id="CHEBI:33019"/>
        <dbReference type="ChEBI" id="CHEBI:61560"/>
        <dbReference type="ChEBI" id="CHEBI:173112"/>
        <dbReference type="EC" id="2.7.7.7"/>
    </reaction>
</comment>